<accession>A0AAN6IYF7</accession>
<comment type="caution">
    <text evidence="2">The sequence shown here is derived from an EMBL/GenBank/DDBJ whole genome shotgun (WGS) entry which is preliminary data.</text>
</comment>
<evidence type="ECO:0000256" key="1">
    <source>
        <dbReference type="SAM" id="SignalP"/>
    </source>
</evidence>
<dbReference type="AlphaFoldDB" id="A0AAN6IYF7"/>
<name>A0AAN6IYF7_EXODE</name>
<sequence>MRAFNLAFSPLLLAAVAGVVSAQDEATVYDTPVLAEARELQKRSPPAGVYVCDQTNWHGKCAWTKLNEGVCMNFPWDAGTSFGPPQGWQCKIYYGGKCTGAMTDGKLTYPGTPNIGATYNNRLKPASYKCRPCPAGSPCINGNAPAYLEAVSKHGEKMPNGKCKIFQSGDVHEVPC</sequence>
<feature type="signal peptide" evidence="1">
    <location>
        <begin position="1"/>
        <end position="22"/>
    </location>
</feature>
<proteinExistence type="predicted"/>
<dbReference type="EMBL" id="JAJGCB010000002">
    <property type="protein sequence ID" value="KAJ8994708.1"/>
    <property type="molecule type" value="Genomic_DNA"/>
</dbReference>
<evidence type="ECO:0000313" key="2">
    <source>
        <dbReference type="EMBL" id="KAJ8994708.1"/>
    </source>
</evidence>
<evidence type="ECO:0000313" key="3">
    <source>
        <dbReference type="Proteomes" id="UP001161757"/>
    </source>
</evidence>
<evidence type="ECO:0008006" key="4">
    <source>
        <dbReference type="Google" id="ProtNLM"/>
    </source>
</evidence>
<reference evidence="2" key="1">
    <citation type="submission" date="2023-01" db="EMBL/GenBank/DDBJ databases">
        <title>Exophiala dermititidis isolated from Cystic Fibrosis Patient.</title>
        <authorList>
            <person name="Kurbessoian T."/>
            <person name="Crocker A."/>
            <person name="Murante D."/>
            <person name="Hogan D.A."/>
            <person name="Stajich J.E."/>
        </authorList>
    </citation>
    <scope>NUCLEOTIDE SEQUENCE</scope>
    <source>
        <strain evidence="2">Ex8</strain>
    </source>
</reference>
<protein>
    <recommendedName>
        <fullName evidence="4">Secreted protein</fullName>
    </recommendedName>
</protein>
<gene>
    <name evidence="2" type="ORF">HRR80_001412</name>
</gene>
<keyword evidence="1" id="KW-0732">Signal</keyword>
<feature type="chain" id="PRO_5042872831" description="Secreted protein" evidence="1">
    <location>
        <begin position="23"/>
        <end position="176"/>
    </location>
</feature>
<dbReference type="Proteomes" id="UP001161757">
    <property type="component" value="Unassembled WGS sequence"/>
</dbReference>
<organism evidence="2 3">
    <name type="scientific">Exophiala dermatitidis</name>
    <name type="common">Black yeast-like fungus</name>
    <name type="synonym">Wangiella dermatitidis</name>
    <dbReference type="NCBI Taxonomy" id="5970"/>
    <lineage>
        <taxon>Eukaryota</taxon>
        <taxon>Fungi</taxon>
        <taxon>Dikarya</taxon>
        <taxon>Ascomycota</taxon>
        <taxon>Pezizomycotina</taxon>
        <taxon>Eurotiomycetes</taxon>
        <taxon>Chaetothyriomycetidae</taxon>
        <taxon>Chaetothyriales</taxon>
        <taxon>Herpotrichiellaceae</taxon>
        <taxon>Exophiala</taxon>
    </lineage>
</organism>